<dbReference type="Proteomes" id="UP000050786">
    <property type="component" value="Unassembled WGS sequence"/>
</dbReference>
<dbReference type="EMBL" id="CYPS01000055">
    <property type="protein sequence ID" value="CUH44612.1"/>
    <property type="molecule type" value="Genomic_DNA"/>
</dbReference>
<dbReference type="AlphaFoldDB" id="A0A0N7LP97"/>
<name>A0A0N7LP97_9RHOB</name>
<evidence type="ECO:0000313" key="2">
    <source>
        <dbReference type="Proteomes" id="UP000050786"/>
    </source>
</evidence>
<keyword evidence="2" id="KW-1185">Reference proteome</keyword>
<dbReference type="RefSeq" id="WP_058274589.1">
    <property type="nucleotide sequence ID" value="NZ_CYPS01000055.1"/>
</dbReference>
<evidence type="ECO:0000313" key="1">
    <source>
        <dbReference type="EMBL" id="CUH44612.1"/>
    </source>
</evidence>
<proteinExistence type="predicted"/>
<reference evidence="2" key="1">
    <citation type="submission" date="2015-09" db="EMBL/GenBank/DDBJ databases">
        <authorList>
            <person name="Rodrigo-Torres L."/>
            <person name="Arahal D.R."/>
        </authorList>
    </citation>
    <scope>NUCLEOTIDE SEQUENCE [LARGE SCALE GENOMIC DNA]</scope>
    <source>
        <strain evidence="2">CECT 4293</strain>
    </source>
</reference>
<gene>
    <name evidence="1" type="ORF">RUM4293_03518</name>
</gene>
<sequence>MGVFLRVLAAFFMVSWLPAPILTEDKGETDREDGIIGTGIVGPITHLGNIHVNWAAYSVR</sequence>
<accession>A0A0N7LP97</accession>
<organism evidence="1 2">
    <name type="scientific">Ruegeria atlantica</name>
    <dbReference type="NCBI Taxonomy" id="81569"/>
    <lineage>
        <taxon>Bacteria</taxon>
        <taxon>Pseudomonadati</taxon>
        <taxon>Pseudomonadota</taxon>
        <taxon>Alphaproteobacteria</taxon>
        <taxon>Rhodobacterales</taxon>
        <taxon>Roseobacteraceae</taxon>
        <taxon>Ruegeria</taxon>
    </lineage>
</organism>
<protein>
    <submittedName>
        <fullName evidence="1">Uncharacterized protein</fullName>
    </submittedName>
</protein>